<dbReference type="Pfam" id="PF07533">
    <property type="entry name" value="BRK"/>
    <property type="match status" value="1"/>
</dbReference>
<feature type="compositionally biased region" description="Basic residues" evidence="11">
    <location>
        <begin position="381"/>
        <end position="396"/>
    </location>
</feature>
<reference evidence="13 14" key="1">
    <citation type="journal article" date="2018" name="Gigascience">
        <title>Genomes of trombidid mites reveal novel predicted allergens and laterally-transferred genes associated with secondary metabolism.</title>
        <authorList>
            <person name="Dong X."/>
            <person name="Chaisiri K."/>
            <person name="Xia D."/>
            <person name="Armstrong S.D."/>
            <person name="Fang Y."/>
            <person name="Donnelly M.J."/>
            <person name="Kadowaki T."/>
            <person name="McGarry J.W."/>
            <person name="Darby A.C."/>
            <person name="Makepeace B.L."/>
        </authorList>
    </citation>
    <scope>NUCLEOTIDE SEQUENCE [LARGE SCALE GENOMIC DNA]</scope>
    <source>
        <strain evidence="13">UoL-UT</strain>
    </source>
</reference>
<feature type="compositionally biased region" description="Low complexity" evidence="11">
    <location>
        <begin position="1679"/>
        <end position="1691"/>
    </location>
</feature>
<keyword evidence="13" id="KW-0347">Helicase</keyword>
<feature type="region of interest" description="Disordered" evidence="11">
    <location>
        <begin position="1618"/>
        <end position="1668"/>
    </location>
</feature>
<comment type="subcellular location">
    <subcellularLocation>
        <location evidence="1">Nucleus</location>
    </subcellularLocation>
</comment>
<dbReference type="Pfam" id="PF23078">
    <property type="entry name" value="HTH_CHD6-9"/>
    <property type="match status" value="1"/>
</dbReference>
<dbReference type="GO" id="GO:0003677">
    <property type="term" value="F:DNA binding"/>
    <property type="evidence" value="ECO:0007669"/>
    <property type="project" value="UniProtKB-KW"/>
</dbReference>
<feature type="compositionally biased region" description="Low complexity" evidence="11">
    <location>
        <begin position="1659"/>
        <end position="1668"/>
    </location>
</feature>
<gene>
    <name evidence="13" type="ORF">B4U80_07761</name>
</gene>
<keyword evidence="3" id="KW-0547">Nucleotide-binding</keyword>
<keyword evidence="7" id="KW-0805">Transcription regulation</keyword>
<dbReference type="InterPro" id="IPR037259">
    <property type="entry name" value="BRK_sf"/>
</dbReference>
<dbReference type="GO" id="GO:0016887">
    <property type="term" value="F:ATP hydrolysis activity"/>
    <property type="evidence" value="ECO:0007669"/>
    <property type="project" value="UniProtKB-ARBA"/>
</dbReference>
<feature type="region of interest" description="Disordered" evidence="11">
    <location>
        <begin position="1800"/>
        <end position="1849"/>
    </location>
</feature>
<dbReference type="CDD" id="cd18793">
    <property type="entry name" value="SF2_C_SNF"/>
    <property type="match status" value="1"/>
</dbReference>
<feature type="compositionally biased region" description="Pro residues" evidence="11">
    <location>
        <begin position="1326"/>
        <end position="1339"/>
    </location>
</feature>
<feature type="coiled-coil region" evidence="10">
    <location>
        <begin position="705"/>
        <end position="759"/>
    </location>
</feature>
<feature type="region of interest" description="Disordered" evidence="11">
    <location>
        <begin position="1957"/>
        <end position="2040"/>
    </location>
</feature>
<accession>A0A443SPN1</accession>
<evidence type="ECO:0000313" key="14">
    <source>
        <dbReference type="Proteomes" id="UP000288716"/>
    </source>
</evidence>
<dbReference type="InterPro" id="IPR049730">
    <property type="entry name" value="SNF2/RAD54-like_C"/>
</dbReference>
<dbReference type="GO" id="GO:0005524">
    <property type="term" value="F:ATP binding"/>
    <property type="evidence" value="ECO:0007669"/>
    <property type="project" value="UniProtKB-KW"/>
</dbReference>
<keyword evidence="8" id="KW-0804">Transcription</keyword>
<dbReference type="STRING" id="299467.A0A443SPN1"/>
<dbReference type="EMBL" id="NCKV01000894">
    <property type="protein sequence ID" value="RWS29488.1"/>
    <property type="molecule type" value="Genomic_DNA"/>
</dbReference>
<dbReference type="PANTHER" id="PTHR46850:SF1">
    <property type="entry name" value="CHROMODOMAIN-HELICASE-DNA-BINDING PROTEIN 9"/>
    <property type="match status" value="1"/>
</dbReference>
<proteinExistence type="predicted"/>
<keyword evidence="10" id="KW-0175">Coiled coil</keyword>
<feature type="compositionally biased region" description="Low complexity" evidence="11">
    <location>
        <begin position="667"/>
        <end position="677"/>
    </location>
</feature>
<feature type="compositionally biased region" description="Basic and acidic residues" evidence="11">
    <location>
        <begin position="1237"/>
        <end position="1246"/>
    </location>
</feature>
<dbReference type="FunFam" id="3.40.50.300:FF:000015">
    <property type="entry name" value="chromodomain-helicase-DNA-binding protein 9 isoform X1"/>
    <property type="match status" value="1"/>
</dbReference>
<feature type="region of interest" description="Disordered" evidence="11">
    <location>
        <begin position="1208"/>
        <end position="1247"/>
    </location>
</feature>
<organism evidence="13 14">
    <name type="scientific">Leptotrombidium deliense</name>
    <dbReference type="NCBI Taxonomy" id="299467"/>
    <lineage>
        <taxon>Eukaryota</taxon>
        <taxon>Metazoa</taxon>
        <taxon>Ecdysozoa</taxon>
        <taxon>Arthropoda</taxon>
        <taxon>Chelicerata</taxon>
        <taxon>Arachnida</taxon>
        <taxon>Acari</taxon>
        <taxon>Acariformes</taxon>
        <taxon>Trombidiformes</taxon>
        <taxon>Prostigmata</taxon>
        <taxon>Anystina</taxon>
        <taxon>Parasitengona</taxon>
        <taxon>Trombiculoidea</taxon>
        <taxon>Trombiculidae</taxon>
        <taxon>Leptotrombidium</taxon>
    </lineage>
</organism>
<feature type="non-terminal residue" evidence="13">
    <location>
        <position position="1"/>
    </location>
</feature>
<feature type="region of interest" description="Disordered" evidence="11">
    <location>
        <begin position="1285"/>
        <end position="1391"/>
    </location>
</feature>
<name>A0A443SPN1_9ACAR</name>
<feature type="region of interest" description="Disordered" evidence="11">
    <location>
        <begin position="992"/>
        <end position="1037"/>
    </location>
</feature>
<dbReference type="SUPFAM" id="SSF160481">
    <property type="entry name" value="BRK domain-like"/>
    <property type="match status" value="1"/>
</dbReference>
<dbReference type="PROSITE" id="PS51194">
    <property type="entry name" value="HELICASE_CTER"/>
    <property type="match status" value="1"/>
</dbReference>
<keyword evidence="13" id="KW-0238">DNA-binding</keyword>
<protein>
    <submittedName>
        <fullName evidence="13">Chromodomain-helicase-DNA-binding protein 8-like protein</fullName>
    </submittedName>
</protein>
<feature type="compositionally biased region" description="Low complexity" evidence="11">
    <location>
        <begin position="1375"/>
        <end position="1387"/>
    </location>
</feature>
<dbReference type="Gene3D" id="3.40.5.120">
    <property type="match status" value="1"/>
</dbReference>
<feature type="region of interest" description="Disordered" evidence="11">
    <location>
        <begin position="1909"/>
        <end position="1943"/>
    </location>
</feature>
<keyword evidence="6" id="KW-0156">Chromatin regulator</keyword>
<feature type="compositionally biased region" description="Low complexity" evidence="11">
    <location>
        <begin position="1929"/>
        <end position="1943"/>
    </location>
</feature>
<dbReference type="InterPro" id="IPR006576">
    <property type="entry name" value="BRK_domain"/>
</dbReference>
<dbReference type="SUPFAM" id="SSF52540">
    <property type="entry name" value="P-loop containing nucleoside triphosphate hydrolases"/>
    <property type="match status" value="1"/>
</dbReference>
<feature type="region of interest" description="Disordered" evidence="11">
    <location>
        <begin position="647"/>
        <end position="702"/>
    </location>
</feature>
<dbReference type="GO" id="GO:0004386">
    <property type="term" value="F:helicase activity"/>
    <property type="evidence" value="ECO:0007669"/>
    <property type="project" value="UniProtKB-KW"/>
</dbReference>
<keyword evidence="4" id="KW-0378">Hydrolase</keyword>
<keyword evidence="14" id="KW-1185">Reference proteome</keyword>
<evidence type="ECO:0000256" key="7">
    <source>
        <dbReference type="ARBA" id="ARBA00023015"/>
    </source>
</evidence>
<evidence type="ECO:0000256" key="9">
    <source>
        <dbReference type="ARBA" id="ARBA00023242"/>
    </source>
</evidence>
<dbReference type="VEuPathDB" id="VectorBase:LDEU002549"/>
<feature type="compositionally biased region" description="Low complexity" evidence="11">
    <location>
        <begin position="1909"/>
        <end position="1918"/>
    </location>
</feature>
<feature type="compositionally biased region" description="Basic residues" evidence="11">
    <location>
        <begin position="1919"/>
        <end position="1928"/>
    </location>
</feature>
<comment type="caution">
    <text evidence="13">The sequence shown here is derived from an EMBL/GenBank/DDBJ whole genome shotgun (WGS) entry which is preliminary data.</text>
</comment>
<feature type="compositionally biased region" description="Low complexity" evidence="11">
    <location>
        <begin position="1348"/>
        <end position="1361"/>
    </location>
</feature>
<feature type="compositionally biased region" description="Basic and acidic residues" evidence="11">
    <location>
        <begin position="678"/>
        <end position="687"/>
    </location>
</feature>
<feature type="compositionally biased region" description="Polar residues" evidence="11">
    <location>
        <begin position="1289"/>
        <end position="1313"/>
    </location>
</feature>
<evidence type="ECO:0000256" key="6">
    <source>
        <dbReference type="ARBA" id="ARBA00022853"/>
    </source>
</evidence>
<dbReference type="Pfam" id="PF00271">
    <property type="entry name" value="Helicase_C"/>
    <property type="match status" value="1"/>
</dbReference>
<dbReference type="InterPro" id="IPR001650">
    <property type="entry name" value="Helicase_C-like"/>
</dbReference>
<keyword evidence="2" id="KW-0677">Repeat</keyword>
<keyword evidence="9" id="KW-0539">Nucleus</keyword>
<evidence type="ECO:0000256" key="1">
    <source>
        <dbReference type="ARBA" id="ARBA00004123"/>
    </source>
</evidence>
<sequence>VELTNIQKKYYRAILERNFQFLTKGGTYANMPNLMNTMMELRKCCIHPFLINGAEEQVMHEYKQQHSESNETQLQAMIQASGKLVLIDKLLPRLRTDGHRVLVFSQMVRCLDILEDYLVQKRYPYERIDGRVRGNLRQAAIDRFCKPDSDRFVFLLCTRAGGLGINLTAADTVIIFDSDWNPQNDLQAQARCHRIGQSKMVKVYRLICRNTYEREMFDKASLKLGLDKAVLQSMNTQKSIADNAMSKKEVEDLLRKGAYGAIMDDDNAGDKFCEEDIEQILQRRTRVITIESEEQGSTFSKASFAASDNRSDIEIDDPNFWEKWARKAHLDVDELKGRNELIVQEPRKRTQTKRFGQDDSMLDISDVESSDDDDDVAMRTRGSRGRLKGKKGRKGRGGGYEREKDEDYLEEFGPGNWTRAECYKVEKGLLTFGWARWDEFLILGNFRRRLSRQDVEDIARVILLFCLQNYKGDEKIKSFIWDLISPAEHGGQKFHKNHSGLSAPVPRGRKNKKVKRSISEEVISADWARDESYNPDFLLTDEQYRKHLHRHANKILLRVRLLFYLKHEIIGDLYDQVFAGLPARDITIPSPVADGDPPCNWWDEECDKSLLIGVYKHGYDRYNLMRHDPALCFLHRCGPPDGAALLAEMNPDDDLGKTLEEDEEPETPVTPATPSESSRSDGIKEDVDATDNSGPLPFPSTADMNQRLRRIITAYQRNFKKQELRLAQQARHQQRLEKLERFEAAIKERELKKREQAQKKWSRREEADFYRAVSSFGVEYNKKEDRFDWSRFRTFSKLERKLDDTLTEYFKAFYSMCKRVTGRRITEEEENLPISVDPISEERASRSLARIDLLSKIREDILVHPDLDERLQLCQPSIDLPEWWVCGLHDKDLLIGAAKYGLNRLDFHLMHDVDLSFKDVLKSEEIDIKKDDSNQKLNDETEIDQHKAILCDSEMKSVEEKHDQPLVNDISTNEQSFDKTVSDSSEIKQYVKEEEKSDNLEVQNEADNDKPELKENTNTEKSVISTSELVGSNDDTKSMEEIKLEKATDHETLEQQVEEENENKVDINDEKTNELQKNMSEEFALNPADANEDDISKEIMEVKDVIEECKAKAEAEIEPNLCVDEKITAENVEKCFEQETQLELKNEVNSDDFRNSLNTQPKSNFRWPKDRVLQIRLEQICYCVEKNEWHSFRQAFFSNIAGTLPSTPSIATADSSPRAASPGSLSSVSREPTPHPTPDHTPRRESLSPLPEYLFSESGCSVVYIRNELLSDEKTASLLLGTSLSQTQPKSTNSSNAPPPAHQNSSTRRSNPMENIDFRFKTTPAIVPPPSPAHKPSPTPRSEKKPNKSPSSPVSVLDLSSGQSTKREGSSLDANSNNSNKSISGIKKMGKKIGSRIDALALNLQAKKMMEEKQSDKNESNILFDNKSSDRKDILNKLDVSKYSSQNKLNFPTPPAAHSSSASSFSKTNDSFSKNTAHLSSLDASKLPPSKVNEASSILEQAAAIRQDLKKWLEDHPEFVAANPNLAAAAAAAMSFTPISSIPANTELLELPEGRRRGRRPKLDPTMLDVQHLTGDENVSVITGSKAPPLKHLAEWLEKNPMFDIDPKWSPLIKEKVPSFKTPTSSSSSSIRTRTSDRRVNDLNSTTSIGLNSNSSRRTTAASLLAQSQSGAHANQAVSTSGSTSSSNTTSFGFQPSALNPLGFNPSLLTGFPSMKMFMDSANLCTTTSSTTSASTSKSHSSSAATTSTATSSALSSSSSSSSAPPMFFPFGGLAGMGLGNPLFGFPGFNLPGLTPGANPLSDFPNKKEKAMNSTSTEKSKSNEKSSINSSGKSKSNNNPGNMFGPSGTTGLSTGGLPFLYPTPNFLYSPLSLGGFSLPSSPFATLAAQTGLMNGLGNLGTTAMSGFTTTTTTSSASHSKSKSSHSAHKSSSTTKNVTSNSSTNAVASGLSLSTSGAVLSSGAHSKSTALTESDDDSLKSLMGHEDDDENEINGDLGEQSTKNDTDSDYEQQVSKKKKSLKDLNKSRKCNSTAATSKITS</sequence>
<feature type="compositionally biased region" description="Polar residues" evidence="11">
    <location>
        <begin position="1957"/>
        <end position="1971"/>
    </location>
</feature>
<dbReference type="InterPro" id="IPR056342">
    <property type="entry name" value="HTH_CHD6-9"/>
</dbReference>
<feature type="compositionally biased region" description="Acidic residues" evidence="11">
    <location>
        <begin position="365"/>
        <end position="375"/>
    </location>
</feature>
<feature type="coiled-coil region" evidence="10">
    <location>
        <begin position="1043"/>
        <end position="1070"/>
    </location>
</feature>
<feature type="region of interest" description="Disordered" evidence="11">
    <location>
        <begin position="1729"/>
        <end position="1748"/>
    </location>
</feature>
<evidence type="ECO:0000256" key="10">
    <source>
        <dbReference type="SAM" id="Coils"/>
    </source>
</evidence>
<feature type="region of interest" description="Disordered" evidence="11">
    <location>
        <begin position="347"/>
        <end position="401"/>
    </location>
</feature>
<dbReference type="GO" id="GO:0000791">
    <property type="term" value="C:euchromatin"/>
    <property type="evidence" value="ECO:0007669"/>
    <property type="project" value="UniProtKB-ARBA"/>
</dbReference>
<feature type="compositionally biased region" description="Polar residues" evidence="11">
    <location>
        <begin position="1019"/>
        <end position="1030"/>
    </location>
</feature>
<keyword evidence="5" id="KW-0067">ATP-binding</keyword>
<dbReference type="SMART" id="SM00490">
    <property type="entry name" value="HELICc"/>
    <property type="match status" value="1"/>
</dbReference>
<evidence type="ECO:0000256" key="11">
    <source>
        <dbReference type="SAM" id="MobiDB-lite"/>
    </source>
</evidence>
<dbReference type="OrthoDB" id="5857104at2759"/>
<evidence type="ECO:0000256" key="3">
    <source>
        <dbReference type="ARBA" id="ARBA00022741"/>
    </source>
</evidence>
<feature type="compositionally biased region" description="Polar residues" evidence="11">
    <location>
        <begin position="1642"/>
        <end position="1658"/>
    </location>
</feature>
<dbReference type="InterPro" id="IPR027417">
    <property type="entry name" value="P-loop_NTPase"/>
</dbReference>
<evidence type="ECO:0000256" key="2">
    <source>
        <dbReference type="ARBA" id="ARBA00022737"/>
    </source>
</evidence>
<dbReference type="Gene3D" id="3.40.50.300">
    <property type="entry name" value="P-loop containing nucleotide triphosphate hydrolases"/>
    <property type="match status" value="1"/>
</dbReference>
<dbReference type="PANTHER" id="PTHR46850">
    <property type="entry name" value="CHROMODOMAIN-HELICASE-DNA-BINDING PROTEIN 9"/>
    <property type="match status" value="1"/>
</dbReference>
<evidence type="ECO:0000313" key="13">
    <source>
        <dbReference type="EMBL" id="RWS29488.1"/>
    </source>
</evidence>
<dbReference type="Proteomes" id="UP000288716">
    <property type="component" value="Unassembled WGS sequence"/>
</dbReference>
<feature type="region of interest" description="Disordered" evidence="11">
    <location>
        <begin position="1673"/>
        <end position="1692"/>
    </location>
</feature>
<feature type="compositionally biased region" description="Polar residues" evidence="11">
    <location>
        <begin position="2029"/>
        <end position="2040"/>
    </location>
</feature>
<evidence type="ECO:0000256" key="5">
    <source>
        <dbReference type="ARBA" id="ARBA00022840"/>
    </source>
</evidence>
<evidence type="ECO:0000256" key="8">
    <source>
        <dbReference type="ARBA" id="ARBA00023163"/>
    </source>
</evidence>
<feature type="compositionally biased region" description="Low complexity" evidence="11">
    <location>
        <begin position="1456"/>
        <end position="1470"/>
    </location>
</feature>
<dbReference type="GO" id="GO:0140658">
    <property type="term" value="F:ATP-dependent chromatin remodeler activity"/>
    <property type="evidence" value="ECO:0007669"/>
    <property type="project" value="UniProtKB-ARBA"/>
</dbReference>
<feature type="compositionally biased region" description="Basic and acidic residues" evidence="11">
    <location>
        <begin position="1007"/>
        <end position="1018"/>
    </location>
</feature>
<feature type="compositionally biased region" description="Low complexity" evidence="11">
    <location>
        <begin position="1825"/>
        <end position="1849"/>
    </location>
</feature>
<dbReference type="SMART" id="SM00592">
    <property type="entry name" value="BRK"/>
    <property type="match status" value="1"/>
</dbReference>
<dbReference type="GO" id="GO:0034728">
    <property type="term" value="P:nucleosome organization"/>
    <property type="evidence" value="ECO:0007669"/>
    <property type="project" value="UniProtKB-ARBA"/>
</dbReference>
<feature type="compositionally biased region" description="Low complexity" evidence="11">
    <location>
        <begin position="1622"/>
        <end position="1633"/>
    </location>
</feature>
<feature type="domain" description="Helicase C-terminal" evidence="12">
    <location>
        <begin position="86"/>
        <end position="237"/>
    </location>
</feature>
<feature type="region of interest" description="Disordered" evidence="11">
    <location>
        <begin position="1446"/>
        <end position="1470"/>
    </location>
</feature>
<evidence type="ECO:0000259" key="12">
    <source>
        <dbReference type="PROSITE" id="PS51194"/>
    </source>
</evidence>
<dbReference type="GO" id="GO:0005634">
    <property type="term" value="C:nucleus"/>
    <property type="evidence" value="ECO:0007669"/>
    <property type="project" value="UniProtKB-SubCell"/>
</dbReference>
<dbReference type="Gene3D" id="1.10.10.60">
    <property type="entry name" value="Homeodomain-like"/>
    <property type="match status" value="1"/>
</dbReference>
<evidence type="ECO:0000256" key="4">
    <source>
        <dbReference type="ARBA" id="ARBA00022801"/>
    </source>
</evidence>
<dbReference type="InterPro" id="IPR051493">
    <property type="entry name" value="CHD"/>
</dbReference>